<feature type="region of interest" description="Disordered" evidence="1">
    <location>
        <begin position="98"/>
        <end position="128"/>
    </location>
</feature>
<protein>
    <submittedName>
        <fullName evidence="3">Uncharacterized protein</fullName>
    </submittedName>
</protein>
<dbReference type="AlphaFoldDB" id="A0A4V1M3Q8"/>
<feature type="transmembrane region" description="Helical" evidence="2">
    <location>
        <begin position="165"/>
        <end position="182"/>
    </location>
</feature>
<keyword evidence="2" id="KW-0812">Transmembrane</keyword>
<proteinExistence type="predicted"/>
<dbReference type="Proteomes" id="UP000289152">
    <property type="component" value="Unassembled WGS sequence"/>
</dbReference>
<gene>
    <name evidence="3" type="ORF">M231_04966</name>
</gene>
<name>A0A4V1M3Q8_TREME</name>
<keyword evidence="2" id="KW-1133">Transmembrane helix</keyword>
<keyword evidence="2" id="KW-0472">Membrane</keyword>
<evidence type="ECO:0000313" key="4">
    <source>
        <dbReference type="Proteomes" id="UP000289152"/>
    </source>
</evidence>
<keyword evidence="4" id="KW-1185">Reference proteome</keyword>
<dbReference type="EMBL" id="SDIL01000061">
    <property type="protein sequence ID" value="RXK37717.1"/>
    <property type="molecule type" value="Genomic_DNA"/>
</dbReference>
<sequence length="213" mass="23626">MDLSFLTALLPPLPRLPTLPKIQFPSIKEYIPFRAQVTEICRWYEIGAESAMAWATSGKDQVFGPLEQVVAVAVLIGLGLRYDPSVFYSPTVVSFQSPQEQNPRNVRTEQASSVDDSSLETSPSTGTQSGQGLVDLIIAFYARDWTGALEALQGLFSIRSGSIDVMTILMVGMIVVMAIMLLPDHFKRRCKNAWEVFRRPDDTPENGQNRNTA</sequence>
<evidence type="ECO:0000313" key="3">
    <source>
        <dbReference type="EMBL" id="RXK37717.1"/>
    </source>
</evidence>
<evidence type="ECO:0000256" key="2">
    <source>
        <dbReference type="SAM" id="Phobius"/>
    </source>
</evidence>
<accession>A0A4V1M3Q8</accession>
<comment type="caution">
    <text evidence="3">The sequence shown here is derived from an EMBL/GenBank/DDBJ whole genome shotgun (WGS) entry which is preliminary data.</text>
</comment>
<organism evidence="3 4">
    <name type="scientific">Tremella mesenterica</name>
    <name type="common">Jelly fungus</name>
    <dbReference type="NCBI Taxonomy" id="5217"/>
    <lineage>
        <taxon>Eukaryota</taxon>
        <taxon>Fungi</taxon>
        <taxon>Dikarya</taxon>
        <taxon>Basidiomycota</taxon>
        <taxon>Agaricomycotina</taxon>
        <taxon>Tremellomycetes</taxon>
        <taxon>Tremellales</taxon>
        <taxon>Tremellaceae</taxon>
        <taxon>Tremella</taxon>
    </lineage>
</organism>
<reference evidence="3 4" key="1">
    <citation type="submission" date="2016-06" db="EMBL/GenBank/DDBJ databases">
        <title>Evolution of pathogenesis and genome organization in the Tremellales.</title>
        <authorList>
            <person name="Cuomo C."/>
            <person name="Litvintseva A."/>
            <person name="Heitman J."/>
            <person name="Chen Y."/>
            <person name="Sun S."/>
            <person name="Springer D."/>
            <person name="Dromer F."/>
            <person name="Young S."/>
            <person name="Zeng Q."/>
            <person name="Chapman S."/>
            <person name="Gujja S."/>
            <person name="Saif S."/>
            <person name="Birren B."/>
        </authorList>
    </citation>
    <scope>NUCLEOTIDE SEQUENCE [LARGE SCALE GENOMIC DNA]</scope>
    <source>
        <strain evidence="3 4">ATCC 28783</strain>
    </source>
</reference>
<dbReference type="InParanoid" id="A0A4V1M3Q8"/>
<evidence type="ECO:0000256" key="1">
    <source>
        <dbReference type="SAM" id="MobiDB-lite"/>
    </source>
</evidence>